<feature type="domain" description="YhbJ barrel-sandwich hybrid" evidence="8">
    <location>
        <begin position="48"/>
        <end position="119"/>
    </location>
</feature>
<dbReference type="PANTHER" id="PTHR30386:SF26">
    <property type="entry name" value="TRANSPORT PROTEIN COMB"/>
    <property type="match status" value="1"/>
</dbReference>
<feature type="domain" description="p-hydroxybenzoic acid efflux pump subunit AaeA-like beta-barrel" evidence="7">
    <location>
        <begin position="125"/>
        <end position="216"/>
    </location>
</feature>
<dbReference type="InterPro" id="IPR011053">
    <property type="entry name" value="Single_hybrid_motif"/>
</dbReference>
<comment type="subcellular location">
    <subcellularLocation>
        <location evidence="1">Membrane</location>
        <topology evidence="1">Single-pass membrane protein</topology>
    </subcellularLocation>
</comment>
<keyword evidence="5 6" id="KW-0472">Membrane</keyword>
<keyword evidence="3 6" id="KW-0812">Transmembrane</keyword>
<dbReference type="Pfam" id="PF25963">
    <property type="entry name" value="Beta-barrel_AAEA"/>
    <property type="match status" value="1"/>
</dbReference>
<evidence type="ECO:0000256" key="6">
    <source>
        <dbReference type="SAM" id="Phobius"/>
    </source>
</evidence>
<evidence type="ECO:0000256" key="5">
    <source>
        <dbReference type="ARBA" id="ARBA00023136"/>
    </source>
</evidence>
<dbReference type="Pfam" id="PF25997">
    <property type="entry name" value="BSH_YhbJ"/>
    <property type="match status" value="1"/>
</dbReference>
<evidence type="ECO:0000256" key="4">
    <source>
        <dbReference type="ARBA" id="ARBA00022989"/>
    </source>
</evidence>
<dbReference type="GO" id="GO:0016020">
    <property type="term" value="C:membrane"/>
    <property type="evidence" value="ECO:0007669"/>
    <property type="project" value="UniProtKB-SubCell"/>
</dbReference>
<evidence type="ECO:0000259" key="7">
    <source>
        <dbReference type="Pfam" id="PF25963"/>
    </source>
</evidence>
<organism evidence="9 10">
    <name type="scientific">Macrococcoides canis</name>
    <dbReference type="NCBI Taxonomy" id="1855823"/>
    <lineage>
        <taxon>Bacteria</taxon>
        <taxon>Bacillati</taxon>
        <taxon>Bacillota</taxon>
        <taxon>Bacilli</taxon>
        <taxon>Bacillales</taxon>
        <taxon>Staphylococcaceae</taxon>
        <taxon>Macrococcoides</taxon>
    </lineage>
</organism>
<dbReference type="InterPro" id="IPR058635">
    <property type="entry name" value="BSH_YhbJ"/>
</dbReference>
<evidence type="ECO:0000259" key="8">
    <source>
        <dbReference type="Pfam" id="PF25997"/>
    </source>
</evidence>
<accession>A0A4R6C5I5</accession>
<proteinExistence type="inferred from homology"/>
<evidence type="ECO:0000256" key="1">
    <source>
        <dbReference type="ARBA" id="ARBA00004167"/>
    </source>
</evidence>
<evidence type="ECO:0000313" key="10">
    <source>
        <dbReference type="Proteomes" id="UP000294865"/>
    </source>
</evidence>
<dbReference type="InterPro" id="IPR058634">
    <property type="entry name" value="AaeA-lik-b-barrel"/>
</dbReference>
<dbReference type="InterPro" id="IPR050739">
    <property type="entry name" value="MFP"/>
</dbReference>
<sequence>MNMKKLVMINILTLIILAVLGVVAFHFYDEATNYVKTDNAKIDGEQLTIASPVAGKLVSFDKTVGDKLSKDDKLGTVAGAGQDGEPTKVDLTMPQNGTLVKQQATENGFVGAGTPIAYAYDMDQLFVTANIKETELDGVKKGQKVDVYVDGYKDTTLSGEVEQIGLATASSFSLLPSSNGNANFTKVTQVVPVKIKLSKDKSLDILPGMNVTVRIHKN</sequence>
<dbReference type="PANTHER" id="PTHR30386">
    <property type="entry name" value="MEMBRANE FUSION SUBUNIT OF EMRAB-TOLC MULTIDRUG EFFLUX PUMP"/>
    <property type="match status" value="1"/>
</dbReference>
<dbReference type="Gene3D" id="2.40.30.170">
    <property type="match status" value="1"/>
</dbReference>
<evidence type="ECO:0000256" key="3">
    <source>
        <dbReference type="ARBA" id="ARBA00022692"/>
    </source>
</evidence>
<dbReference type="EMBL" id="SDQG01000002">
    <property type="protein sequence ID" value="TDM17274.1"/>
    <property type="molecule type" value="Genomic_DNA"/>
</dbReference>
<evidence type="ECO:0000313" key="9">
    <source>
        <dbReference type="EMBL" id="TDM17274.1"/>
    </source>
</evidence>
<dbReference type="GO" id="GO:0055085">
    <property type="term" value="P:transmembrane transport"/>
    <property type="evidence" value="ECO:0007669"/>
    <property type="project" value="InterPro"/>
</dbReference>
<feature type="transmembrane region" description="Helical" evidence="6">
    <location>
        <begin position="7"/>
        <end position="28"/>
    </location>
</feature>
<gene>
    <name evidence="9" type="ORF">ETI04_05095</name>
</gene>
<protein>
    <submittedName>
        <fullName evidence="9">HlyD family secretion protein</fullName>
    </submittedName>
</protein>
<evidence type="ECO:0000256" key="2">
    <source>
        <dbReference type="ARBA" id="ARBA00009477"/>
    </source>
</evidence>
<reference evidence="9 10" key="1">
    <citation type="submission" date="2019-01" db="EMBL/GenBank/DDBJ databases">
        <title>Draft genome sequences of Macrococcus caseolyticus, Macrococcus canis, Macrococcus bohemicus and Macrococcus goetzii.</title>
        <authorList>
            <person name="Mazhar S."/>
            <person name="Altermann E."/>
            <person name="Hill C."/>
            <person name="Mcauliffe O."/>
        </authorList>
    </citation>
    <scope>NUCLEOTIDE SEQUENCE [LARGE SCALE GENOMIC DNA]</scope>
    <source>
        <strain evidence="9 10">DPC7162</strain>
    </source>
</reference>
<keyword evidence="4 6" id="KW-1133">Transmembrane helix</keyword>
<comment type="similarity">
    <text evidence="2">Belongs to the membrane fusion protein (MFP) (TC 8.A.1) family.</text>
</comment>
<dbReference type="SUPFAM" id="SSF51230">
    <property type="entry name" value="Single hybrid motif"/>
    <property type="match status" value="1"/>
</dbReference>
<name>A0A4R6C5I5_9STAP</name>
<comment type="caution">
    <text evidence="9">The sequence shown here is derived from an EMBL/GenBank/DDBJ whole genome shotgun (WGS) entry which is preliminary data.</text>
</comment>
<dbReference type="Proteomes" id="UP000294865">
    <property type="component" value="Unassembled WGS sequence"/>
</dbReference>
<dbReference type="AlphaFoldDB" id="A0A4R6C5I5"/>